<evidence type="ECO:0000313" key="3">
    <source>
        <dbReference type="Proteomes" id="UP001363151"/>
    </source>
</evidence>
<accession>A0ABR1G4E9</accession>
<sequence>MSFFFGGDEKGATIAPTAHGLGLVAAQDLKAQDIVFSETPVLSARLSDAFATPAFLARPDVSKIVDALGAVEEKHGHEAEDEAYPEAAKTLIDDLSELHVLERVAKLDAAGAAKVWALEDAFREARPGDAVAVDGLTSAAGAPLNGARGAVVGADGDRLAVKLPGGRKSIKGAHLKTLRGVLKTNSLREGDYGVHVFERLSRLNHACGPAANVSTAFVTMPDGGPRLRRRRDARRRRAARRAASRDYGGAARRPPPGRRAARLALPQLRLRAPARTARAGRNTV</sequence>
<comment type="caution">
    <text evidence="2">The sequence shown here is derived from an EMBL/GenBank/DDBJ whole genome shotgun (WGS) entry which is preliminary data.</text>
</comment>
<protein>
    <submittedName>
        <fullName evidence="2">Uncharacterized protein</fullName>
    </submittedName>
</protein>
<organism evidence="2 3">
    <name type="scientific">Aureococcus anophagefferens</name>
    <name type="common">Harmful bloom alga</name>
    <dbReference type="NCBI Taxonomy" id="44056"/>
    <lineage>
        <taxon>Eukaryota</taxon>
        <taxon>Sar</taxon>
        <taxon>Stramenopiles</taxon>
        <taxon>Ochrophyta</taxon>
        <taxon>Pelagophyceae</taxon>
        <taxon>Pelagomonadales</taxon>
        <taxon>Pelagomonadaceae</taxon>
        <taxon>Aureococcus</taxon>
    </lineage>
</organism>
<gene>
    <name evidence="2" type="ORF">SO694_00086177</name>
</gene>
<proteinExistence type="predicted"/>
<dbReference type="Proteomes" id="UP001363151">
    <property type="component" value="Unassembled WGS sequence"/>
</dbReference>
<name>A0ABR1G4E9_AURAN</name>
<feature type="region of interest" description="Disordered" evidence="1">
    <location>
        <begin position="221"/>
        <end position="260"/>
    </location>
</feature>
<reference evidence="2 3" key="1">
    <citation type="submission" date="2024-03" db="EMBL/GenBank/DDBJ databases">
        <title>Aureococcus anophagefferens CCMP1851 and Kratosvirus quantuckense: Draft genome of a second virus-susceptible host strain in the model system.</title>
        <authorList>
            <person name="Chase E."/>
            <person name="Truchon A.R."/>
            <person name="Schepens W."/>
            <person name="Wilhelm S.W."/>
        </authorList>
    </citation>
    <scope>NUCLEOTIDE SEQUENCE [LARGE SCALE GENOMIC DNA]</scope>
    <source>
        <strain evidence="2 3">CCMP1851</strain>
    </source>
</reference>
<keyword evidence="3" id="KW-1185">Reference proteome</keyword>
<dbReference type="EMBL" id="JBBJCI010000122">
    <property type="protein sequence ID" value="KAK7248005.1"/>
    <property type="molecule type" value="Genomic_DNA"/>
</dbReference>
<evidence type="ECO:0000256" key="1">
    <source>
        <dbReference type="SAM" id="MobiDB-lite"/>
    </source>
</evidence>
<dbReference type="InterPro" id="IPR046341">
    <property type="entry name" value="SET_dom_sf"/>
</dbReference>
<feature type="compositionally biased region" description="Basic residues" evidence="1">
    <location>
        <begin position="226"/>
        <end position="242"/>
    </location>
</feature>
<evidence type="ECO:0000313" key="2">
    <source>
        <dbReference type="EMBL" id="KAK7248005.1"/>
    </source>
</evidence>
<dbReference type="SUPFAM" id="SSF82199">
    <property type="entry name" value="SET domain"/>
    <property type="match status" value="1"/>
</dbReference>